<evidence type="ECO:0000256" key="2">
    <source>
        <dbReference type="ARBA" id="ARBA00022475"/>
    </source>
</evidence>
<keyword evidence="15" id="KW-1185">Reference proteome</keyword>
<evidence type="ECO:0000256" key="8">
    <source>
        <dbReference type="ARBA" id="ARBA00023136"/>
    </source>
</evidence>
<dbReference type="GO" id="GO:0004930">
    <property type="term" value="F:G protein-coupled receptor activity"/>
    <property type="evidence" value="ECO:0007669"/>
    <property type="project" value="UniProtKB-KW"/>
</dbReference>
<feature type="transmembrane region" description="Helical" evidence="12">
    <location>
        <begin position="202"/>
        <end position="221"/>
    </location>
</feature>
<dbReference type="PANTHER" id="PTHR26453">
    <property type="entry name" value="OLFACTORY RECEPTOR"/>
    <property type="match status" value="1"/>
</dbReference>
<evidence type="ECO:0000256" key="3">
    <source>
        <dbReference type="ARBA" id="ARBA00022606"/>
    </source>
</evidence>
<feature type="transmembrane region" description="Helical" evidence="12">
    <location>
        <begin position="28"/>
        <end position="54"/>
    </location>
</feature>
<dbReference type="Gene3D" id="1.20.1070.10">
    <property type="entry name" value="Rhodopsin 7-helix transmembrane proteins"/>
    <property type="match status" value="1"/>
</dbReference>
<organism evidence="14 15">
    <name type="scientific">Tupaia chinensis</name>
    <name type="common">Chinese tree shrew</name>
    <name type="synonym">Tupaia belangeri chinensis</name>
    <dbReference type="NCBI Taxonomy" id="246437"/>
    <lineage>
        <taxon>Eukaryota</taxon>
        <taxon>Metazoa</taxon>
        <taxon>Chordata</taxon>
        <taxon>Craniata</taxon>
        <taxon>Vertebrata</taxon>
        <taxon>Euteleostomi</taxon>
        <taxon>Mammalia</taxon>
        <taxon>Eutheria</taxon>
        <taxon>Euarchontoglires</taxon>
        <taxon>Scandentia</taxon>
        <taxon>Tupaiidae</taxon>
        <taxon>Tupaia</taxon>
    </lineage>
</organism>
<evidence type="ECO:0000256" key="10">
    <source>
        <dbReference type="ARBA" id="ARBA00023224"/>
    </source>
</evidence>
<evidence type="ECO:0000256" key="6">
    <source>
        <dbReference type="ARBA" id="ARBA00022989"/>
    </source>
</evidence>
<dbReference type="Proteomes" id="UP000011518">
    <property type="component" value="Unassembled WGS sequence"/>
</dbReference>
<evidence type="ECO:0000256" key="7">
    <source>
        <dbReference type="ARBA" id="ARBA00023040"/>
    </source>
</evidence>
<feature type="domain" description="G-protein coupled receptors family 1 profile" evidence="13">
    <location>
        <begin position="44"/>
        <end position="293"/>
    </location>
</feature>
<dbReference type="InterPro" id="IPR017452">
    <property type="entry name" value="GPCR_Rhodpsn_7TM"/>
</dbReference>
<keyword evidence="8 12" id="KW-0472">Membrane</keyword>
<protein>
    <recommendedName>
        <fullName evidence="12">Olfactory receptor</fullName>
    </recommendedName>
</protein>
<reference evidence="15" key="2">
    <citation type="journal article" date="2013" name="Nat. Commun.">
        <title>Genome of the Chinese tree shrew.</title>
        <authorList>
            <person name="Fan Y."/>
            <person name="Huang Z.Y."/>
            <person name="Cao C.C."/>
            <person name="Chen C.S."/>
            <person name="Chen Y.X."/>
            <person name="Fan D.D."/>
            <person name="He J."/>
            <person name="Hou H.L."/>
            <person name="Hu L."/>
            <person name="Hu X.T."/>
            <person name="Jiang X.T."/>
            <person name="Lai R."/>
            <person name="Lang Y.S."/>
            <person name="Liang B."/>
            <person name="Liao S.G."/>
            <person name="Mu D."/>
            <person name="Ma Y.Y."/>
            <person name="Niu Y.Y."/>
            <person name="Sun X.Q."/>
            <person name="Xia J.Q."/>
            <person name="Xiao J."/>
            <person name="Xiong Z.Q."/>
            <person name="Xu L."/>
            <person name="Yang L."/>
            <person name="Zhang Y."/>
            <person name="Zhao W."/>
            <person name="Zhao X.D."/>
            <person name="Zheng Y.T."/>
            <person name="Zhou J.M."/>
            <person name="Zhu Y.B."/>
            <person name="Zhang G.J."/>
            <person name="Wang J."/>
            <person name="Yao Y.G."/>
        </authorList>
    </citation>
    <scope>NUCLEOTIDE SEQUENCE [LARGE SCALE GENOMIC DNA]</scope>
</reference>
<dbReference type="InterPro" id="IPR000276">
    <property type="entry name" value="GPCR_Rhodpsn"/>
</dbReference>
<keyword evidence="5 12" id="KW-0552">Olfaction</keyword>
<evidence type="ECO:0000256" key="12">
    <source>
        <dbReference type="RuleBase" id="RU363047"/>
    </source>
</evidence>
<sequence length="310" mass="34163">MERRSNRSAETGFDFVLLGLFRHARAPALLFTLIFLVFLVALAGNLMMTILIWLDSRLHTPMYILLSQLSLMDLSYISTFVPKIAIDFLSGRNTISYVSCGAQLFLFMTLVGAECLLLAVMAYDRYVAICRPLSYSVLMRPAICALMVTGTWLSALLNAAVHVVYTLTLPYCASREIQHFFCEIPALLTLACADTSLYENGLFVSGVIFLLVPMSAIVASYGKILSTVLGLGSNLGMKKALATCSSHMIVVSLFYGTAIAKYFLPKAYHTAEQDEVVSVFYTILTPMLNPIIYSLRNAQVAGALRKLLGR</sequence>
<dbReference type="GO" id="GO:0005886">
    <property type="term" value="C:plasma membrane"/>
    <property type="evidence" value="ECO:0007669"/>
    <property type="project" value="UniProtKB-SubCell"/>
</dbReference>
<evidence type="ECO:0000256" key="9">
    <source>
        <dbReference type="ARBA" id="ARBA00023170"/>
    </source>
</evidence>
<keyword evidence="7 11" id="KW-0297">G-protein coupled receptor</keyword>
<keyword evidence="3 12" id="KW-0716">Sensory transduction</keyword>
<dbReference type="AlphaFoldDB" id="L9JDD2"/>
<evidence type="ECO:0000256" key="4">
    <source>
        <dbReference type="ARBA" id="ARBA00022692"/>
    </source>
</evidence>
<dbReference type="KEGG" id="tup:102474873"/>
<keyword evidence="6 12" id="KW-1133">Transmembrane helix</keyword>
<dbReference type="PROSITE" id="PS50262">
    <property type="entry name" value="G_PROTEIN_RECEP_F1_2"/>
    <property type="match status" value="1"/>
</dbReference>
<feature type="transmembrane region" description="Helical" evidence="12">
    <location>
        <begin position="276"/>
        <end position="295"/>
    </location>
</feature>
<dbReference type="SUPFAM" id="SSF81321">
    <property type="entry name" value="Family A G protein-coupled receptor-like"/>
    <property type="match status" value="1"/>
</dbReference>
<dbReference type="OrthoDB" id="9627591at2759"/>
<reference evidence="15" key="1">
    <citation type="submission" date="2012-07" db="EMBL/GenBank/DDBJ databases">
        <title>Genome of the Chinese tree shrew, a rising model animal genetically related to primates.</title>
        <authorList>
            <person name="Zhang G."/>
            <person name="Fan Y."/>
            <person name="Yao Y."/>
            <person name="Huang Z."/>
        </authorList>
    </citation>
    <scope>NUCLEOTIDE SEQUENCE [LARGE SCALE GENOMIC DNA]</scope>
</reference>
<keyword evidence="10 11" id="KW-0807">Transducer</keyword>
<dbReference type="InParanoid" id="L9JDD2"/>
<dbReference type="InterPro" id="IPR000725">
    <property type="entry name" value="Olfact_rcpt"/>
</dbReference>
<evidence type="ECO:0000256" key="1">
    <source>
        <dbReference type="ARBA" id="ARBA00004651"/>
    </source>
</evidence>
<evidence type="ECO:0000259" key="13">
    <source>
        <dbReference type="PROSITE" id="PS50262"/>
    </source>
</evidence>
<dbReference type="CDD" id="cd15421">
    <property type="entry name" value="7tmA_OR2T-like"/>
    <property type="match status" value="1"/>
</dbReference>
<feature type="transmembrane region" description="Helical" evidence="12">
    <location>
        <begin position="61"/>
        <end position="81"/>
    </location>
</feature>
<evidence type="ECO:0000313" key="14">
    <source>
        <dbReference type="EMBL" id="ELW48373.1"/>
    </source>
</evidence>
<dbReference type="GO" id="GO:0004984">
    <property type="term" value="F:olfactory receptor activity"/>
    <property type="evidence" value="ECO:0007669"/>
    <property type="project" value="InterPro"/>
</dbReference>
<comment type="subcellular location">
    <subcellularLocation>
        <location evidence="1 12">Cell membrane</location>
        <topology evidence="1 12">Multi-pass membrane protein</topology>
    </subcellularLocation>
</comment>
<evidence type="ECO:0000256" key="11">
    <source>
        <dbReference type="RuleBase" id="RU000688"/>
    </source>
</evidence>
<dbReference type="STRING" id="246437.L9JDD2"/>
<feature type="transmembrane region" description="Helical" evidence="12">
    <location>
        <begin position="241"/>
        <end position="264"/>
    </location>
</feature>
<name>L9JDD2_TUPCH</name>
<dbReference type="eggNOG" id="ENOG502RU0Y">
    <property type="taxonomic scope" value="Eukaryota"/>
</dbReference>
<feature type="transmembrane region" description="Helical" evidence="12">
    <location>
        <begin position="101"/>
        <end position="123"/>
    </location>
</feature>
<feature type="transmembrane region" description="Helical" evidence="12">
    <location>
        <begin position="143"/>
        <end position="165"/>
    </location>
</feature>
<keyword evidence="2 12" id="KW-1003">Cell membrane</keyword>
<dbReference type="PRINTS" id="PR00237">
    <property type="entry name" value="GPCRRHODOPSN"/>
</dbReference>
<gene>
    <name evidence="14" type="ORF">TREES_T100005631</name>
</gene>
<dbReference type="FunFam" id="1.20.1070.10:FF:000008">
    <property type="entry name" value="Olfactory receptor"/>
    <property type="match status" value="1"/>
</dbReference>
<comment type="similarity">
    <text evidence="11">Belongs to the G-protein coupled receptor 1 family.</text>
</comment>
<dbReference type="Pfam" id="PF13853">
    <property type="entry name" value="7tm_4"/>
    <property type="match status" value="1"/>
</dbReference>
<evidence type="ECO:0000313" key="15">
    <source>
        <dbReference type="Proteomes" id="UP000011518"/>
    </source>
</evidence>
<keyword evidence="9 11" id="KW-0675">Receptor</keyword>
<dbReference type="PROSITE" id="PS00237">
    <property type="entry name" value="G_PROTEIN_RECEP_F1_1"/>
    <property type="match status" value="1"/>
</dbReference>
<accession>L9JDD2</accession>
<dbReference type="PRINTS" id="PR00245">
    <property type="entry name" value="OLFACTORYR"/>
</dbReference>
<dbReference type="EMBL" id="KB321060">
    <property type="protein sequence ID" value="ELW48373.1"/>
    <property type="molecule type" value="Genomic_DNA"/>
</dbReference>
<keyword evidence="4 11" id="KW-0812">Transmembrane</keyword>
<proteinExistence type="inferred from homology"/>
<evidence type="ECO:0000256" key="5">
    <source>
        <dbReference type="ARBA" id="ARBA00022725"/>
    </source>
</evidence>